<evidence type="ECO:0000313" key="2">
    <source>
        <dbReference type="EnsemblMetazoa" id="XP_022657853"/>
    </source>
</evidence>
<feature type="compositionally biased region" description="Polar residues" evidence="1">
    <location>
        <begin position="135"/>
        <end position="155"/>
    </location>
</feature>
<evidence type="ECO:0000313" key="3">
    <source>
        <dbReference type="Proteomes" id="UP000594260"/>
    </source>
</evidence>
<dbReference type="KEGG" id="vde:111248958"/>
<reference evidence="2" key="1">
    <citation type="submission" date="2021-01" db="UniProtKB">
        <authorList>
            <consortium name="EnsemblMetazoa"/>
        </authorList>
    </citation>
    <scope>IDENTIFICATION</scope>
</reference>
<evidence type="ECO:0000256" key="1">
    <source>
        <dbReference type="SAM" id="MobiDB-lite"/>
    </source>
</evidence>
<feature type="compositionally biased region" description="Polar residues" evidence="1">
    <location>
        <begin position="164"/>
        <end position="173"/>
    </location>
</feature>
<organism evidence="2 3">
    <name type="scientific">Varroa destructor</name>
    <name type="common">Honeybee mite</name>
    <dbReference type="NCBI Taxonomy" id="109461"/>
    <lineage>
        <taxon>Eukaryota</taxon>
        <taxon>Metazoa</taxon>
        <taxon>Ecdysozoa</taxon>
        <taxon>Arthropoda</taxon>
        <taxon>Chelicerata</taxon>
        <taxon>Arachnida</taxon>
        <taxon>Acari</taxon>
        <taxon>Parasitiformes</taxon>
        <taxon>Mesostigmata</taxon>
        <taxon>Gamasina</taxon>
        <taxon>Dermanyssoidea</taxon>
        <taxon>Varroidae</taxon>
        <taxon>Varroa</taxon>
    </lineage>
</organism>
<dbReference type="GeneID" id="111248958"/>
<sequence>MNRIQYHGGGRPDGRARREHWIHRRLQEIISRQQEQSRLGDYLPFEAQLNPKNSQLIRKLIYTDKSTGGTRWKEFDAPDNISDEEASTIETSPFSLMNTETMILGGAFQSQWNFQTRSVPLTRIVEGDVSIGSNLQTVGPNRQDNGETCGNSRPSFASLDERSYSPTFPGSNTLDHELDQSNATWLEGDPCERAGISVDLSTHCPLSSPPVSAFNIDRADIFNTWPQQVLNKESNQGNHVFLSLPTTST</sequence>
<feature type="region of interest" description="Disordered" evidence="1">
    <location>
        <begin position="135"/>
        <end position="174"/>
    </location>
</feature>
<proteinExistence type="predicted"/>
<accession>A0A7M7JYG8</accession>
<name>A0A7M7JYG8_VARDE</name>
<protein>
    <submittedName>
        <fullName evidence="2">Uncharacterized protein</fullName>
    </submittedName>
</protein>
<dbReference type="AlphaFoldDB" id="A0A7M7JYG8"/>
<dbReference type="InParanoid" id="A0A7M7JYG8"/>
<keyword evidence="3" id="KW-1185">Reference proteome</keyword>
<dbReference type="RefSeq" id="XP_022657853.1">
    <property type="nucleotide sequence ID" value="XM_022802118.1"/>
</dbReference>
<dbReference type="EnsemblMetazoa" id="XM_022802118">
    <property type="protein sequence ID" value="XP_022657853"/>
    <property type="gene ID" value="LOC111248958"/>
</dbReference>
<dbReference type="Proteomes" id="UP000594260">
    <property type="component" value="Unplaced"/>
</dbReference>